<dbReference type="PRINTS" id="PR00722">
    <property type="entry name" value="CHYMOTRYPSIN"/>
</dbReference>
<dbReference type="Pfam" id="PF00089">
    <property type="entry name" value="Trypsin"/>
    <property type="match status" value="1"/>
</dbReference>
<dbReference type="Ensembl" id="ENSOMET00000018116.1">
    <property type="protein sequence ID" value="ENSOMEP00000011133.1"/>
    <property type="gene ID" value="ENSOMEG00000012490.1"/>
</dbReference>
<evidence type="ECO:0000259" key="6">
    <source>
        <dbReference type="PROSITE" id="PS50240"/>
    </source>
</evidence>
<dbReference type="Proteomes" id="UP000261560">
    <property type="component" value="Unplaced"/>
</dbReference>
<name>A0A3B3C1F9_ORYME</name>
<organism evidence="7 8">
    <name type="scientific">Oryzias melastigma</name>
    <name type="common">Marine medaka</name>
    <dbReference type="NCBI Taxonomy" id="30732"/>
    <lineage>
        <taxon>Eukaryota</taxon>
        <taxon>Metazoa</taxon>
        <taxon>Chordata</taxon>
        <taxon>Craniata</taxon>
        <taxon>Vertebrata</taxon>
        <taxon>Euteleostomi</taxon>
        <taxon>Actinopterygii</taxon>
        <taxon>Neopterygii</taxon>
        <taxon>Teleostei</taxon>
        <taxon>Neoteleostei</taxon>
        <taxon>Acanthomorphata</taxon>
        <taxon>Ovalentaria</taxon>
        <taxon>Atherinomorphae</taxon>
        <taxon>Beloniformes</taxon>
        <taxon>Adrianichthyidae</taxon>
        <taxon>Oryziinae</taxon>
        <taxon>Oryzias</taxon>
    </lineage>
</organism>
<reference evidence="7" key="1">
    <citation type="submission" date="2025-08" db="UniProtKB">
        <authorList>
            <consortium name="Ensembl"/>
        </authorList>
    </citation>
    <scope>IDENTIFICATION</scope>
</reference>
<evidence type="ECO:0000256" key="4">
    <source>
        <dbReference type="ARBA" id="ARBA00023157"/>
    </source>
</evidence>
<dbReference type="PANTHER" id="PTHR24252">
    <property type="entry name" value="ACROSIN-RELATED"/>
    <property type="match status" value="1"/>
</dbReference>
<feature type="region of interest" description="Disordered" evidence="5">
    <location>
        <begin position="1"/>
        <end position="37"/>
    </location>
</feature>
<dbReference type="GeneTree" id="ENSGT00940000164655"/>
<dbReference type="PROSITE" id="PS00134">
    <property type="entry name" value="TRYPSIN_HIS"/>
    <property type="match status" value="1"/>
</dbReference>
<evidence type="ECO:0000256" key="3">
    <source>
        <dbReference type="ARBA" id="ARBA00022825"/>
    </source>
</evidence>
<keyword evidence="1" id="KW-0645">Protease</keyword>
<dbReference type="InterPro" id="IPR001314">
    <property type="entry name" value="Peptidase_S1A"/>
</dbReference>
<evidence type="ECO:0000256" key="5">
    <source>
        <dbReference type="SAM" id="MobiDB-lite"/>
    </source>
</evidence>
<keyword evidence="8" id="KW-1185">Reference proteome</keyword>
<protein>
    <submittedName>
        <fullName evidence="7">Transmembrane serine protease 15</fullName>
    </submittedName>
</protein>
<dbReference type="InterPro" id="IPR001254">
    <property type="entry name" value="Trypsin_dom"/>
</dbReference>
<sequence>MQLDFNSDSNTGKDMAERSQETGQGQTLERGGKVVGGANAEKGAWPWMVSLHWRGRHACGASLISRDWLLTAAHCVYGKNTHLQYWSAVLGLHAQSAMNSQEVQIRQVDRIIINKKYDRRTKEADIAMMHLQQPVNFTEWVVPVCLAAEGQHFPAGRRCFIAGWGRDAEAGEPLPRSLPDVLQEAEVPLVDQEECQRLLPEYTFTSSMLCAGYPEGSVSYARWTLIGVTSFGVGCGRPERPGAYARVSAFASWIAETRPEPRESRLV</sequence>
<dbReference type="CDD" id="cd00190">
    <property type="entry name" value="Tryp_SPc"/>
    <property type="match status" value="1"/>
</dbReference>
<dbReference type="FunFam" id="2.40.10.10:FF:000003">
    <property type="entry name" value="Transmembrane serine protease 3"/>
    <property type="match status" value="1"/>
</dbReference>
<dbReference type="GO" id="GO:0006508">
    <property type="term" value="P:proteolysis"/>
    <property type="evidence" value="ECO:0007669"/>
    <property type="project" value="UniProtKB-KW"/>
</dbReference>
<dbReference type="InterPro" id="IPR018114">
    <property type="entry name" value="TRYPSIN_HIS"/>
</dbReference>
<proteinExistence type="predicted"/>
<dbReference type="InterPro" id="IPR009003">
    <property type="entry name" value="Peptidase_S1_PA"/>
</dbReference>
<dbReference type="PROSITE" id="PS50240">
    <property type="entry name" value="TRYPSIN_DOM"/>
    <property type="match status" value="1"/>
</dbReference>
<feature type="compositionally biased region" description="Polar residues" evidence="5">
    <location>
        <begin position="1"/>
        <end position="12"/>
    </location>
</feature>
<dbReference type="SUPFAM" id="SSF50494">
    <property type="entry name" value="Trypsin-like serine proteases"/>
    <property type="match status" value="1"/>
</dbReference>
<accession>A0A3B3C1F9</accession>
<evidence type="ECO:0000313" key="7">
    <source>
        <dbReference type="Ensembl" id="ENSOMEP00000011133.1"/>
    </source>
</evidence>
<reference evidence="7" key="2">
    <citation type="submission" date="2025-09" db="UniProtKB">
        <authorList>
            <consortium name="Ensembl"/>
        </authorList>
    </citation>
    <scope>IDENTIFICATION</scope>
</reference>
<evidence type="ECO:0000313" key="8">
    <source>
        <dbReference type="Proteomes" id="UP000261560"/>
    </source>
</evidence>
<evidence type="ECO:0000256" key="2">
    <source>
        <dbReference type="ARBA" id="ARBA00022801"/>
    </source>
</evidence>
<keyword evidence="3" id="KW-0720">Serine protease</keyword>
<keyword evidence="2" id="KW-0378">Hydrolase</keyword>
<keyword evidence="4" id="KW-1015">Disulfide bond</keyword>
<dbReference type="InterPro" id="IPR043504">
    <property type="entry name" value="Peptidase_S1_PA_chymotrypsin"/>
</dbReference>
<dbReference type="Gene3D" id="2.40.10.10">
    <property type="entry name" value="Trypsin-like serine proteases"/>
    <property type="match status" value="2"/>
</dbReference>
<feature type="domain" description="Peptidase S1" evidence="6">
    <location>
        <begin position="34"/>
        <end position="259"/>
    </location>
</feature>
<dbReference type="AlphaFoldDB" id="A0A3B3C1F9"/>
<dbReference type="GO" id="GO:0004252">
    <property type="term" value="F:serine-type endopeptidase activity"/>
    <property type="evidence" value="ECO:0007669"/>
    <property type="project" value="InterPro"/>
</dbReference>
<dbReference type="SMART" id="SM00020">
    <property type="entry name" value="Tryp_SPc"/>
    <property type="match status" value="1"/>
</dbReference>
<dbReference type="PANTHER" id="PTHR24252:SF16">
    <property type="entry name" value="TRANSMEMBRANE SERINE PROTEASE 15"/>
    <property type="match status" value="1"/>
</dbReference>
<evidence type="ECO:0000256" key="1">
    <source>
        <dbReference type="ARBA" id="ARBA00022670"/>
    </source>
</evidence>